<dbReference type="GO" id="GO:0003677">
    <property type="term" value="F:DNA binding"/>
    <property type="evidence" value="ECO:0007669"/>
    <property type="project" value="InterPro"/>
</dbReference>
<proteinExistence type="inferred from homology"/>
<dbReference type="GeneID" id="91484647"/>
<dbReference type="AlphaFoldDB" id="D7B7B3"/>
<evidence type="ECO:0000256" key="2">
    <source>
        <dbReference type="ARBA" id="ARBA00022649"/>
    </source>
</evidence>
<dbReference type="STRING" id="446468.Ndas_2059"/>
<dbReference type="OrthoDB" id="4966310at2"/>
<dbReference type="KEGG" id="nda:Ndas_2059"/>
<comment type="similarity">
    <text evidence="1">Belongs to the PemK/MazF family.</text>
</comment>
<gene>
    <name evidence="3" type="ordered locus">Ndas_2059</name>
</gene>
<dbReference type="InterPro" id="IPR003477">
    <property type="entry name" value="PemK-like"/>
</dbReference>
<sequence length="106" mass="11284">MAPLVPVRGRVYAADIGFGRKSWVVVSNNHRNRALGDCLAVRLTTTLRTPTTTVVALGPADRPFVGRVMCDDITLLDGEDLIEDQGALSFATMTCVANGLRAALGL</sequence>
<evidence type="ECO:0000256" key="1">
    <source>
        <dbReference type="ARBA" id="ARBA00007521"/>
    </source>
</evidence>
<dbReference type="Proteomes" id="UP000002219">
    <property type="component" value="Chromosome 1"/>
</dbReference>
<dbReference type="eggNOG" id="COG2337">
    <property type="taxonomic scope" value="Bacteria"/>
</dbReference>
<dbReference type="SUPFAM" id="SSF50118">
    <property type="entry name" value="Cell growth inhibitor/plasmid maintenance toxic component"/>
    <property type="match status" value="1"/>
</dbReference>
<dbReference type="EMBL" id="CP002040">
    <property type="protein sequence ID" value="ADH67485.1"/>
    <property type="molecule type" value="Genomic_DNA"/>
</dbReference>
<dbReference type="HOGENOM" id="CLU_176190_0_0_11"/>
<evidence type="ECO:0000313" key="3">
    <source>
        <dbReference type="EMBL" id="ADH67485.1"/>
    </source>
</evidence>
<protein>
    <submittedName>
        <fullName evidence="3">Transcriptional modulator of MazE/toxin, MazF</fullName>
    </submittedName>
</protein>
<reference evidence="3 4" key="1">
    <citation type="journal article" date="2010" name="Stand. Genomic Sci.">
        <title>Complete genome sequence of Nocardiopsis dassonvillei type strain (IMRU 509).</title>
        <authorList>
            <person name="Sun H."/>
            <person name="Lapidus A."/>
            <person name="Nolan M."/>
            <person name="Lucas S."/>
            <person name="Del Rio T.G."/>
            <person name="Tice H."/>
            <person name="Cheng J.F."/>
            <person name="Tapia R."/>
            <person name="Han C."/>
            <person name="Goodwin L."/>
            <person name="Pitluck S."/>
            <person name="Pagani I."/>
            <person name="Ivanova N."/>
            <person name="Mavromatis K."/>
            <person name="Mikhailova N."/>
            <person name="Pati A."/>
            <person name="Chen A."/>
            <person name="Palaniappan K."/>
            <person name="Land M."/>
            <person name="Hauser L."/>
            <person name="Chang Y.J."/>
            <person name="Jeffries C.D."/>
            <person name="Djao O.D."/>
            <person name="Rohde M."/>
            <person name="Sikorski J."/>
            <person name="Goker M."/>
            <person name="Woyke T."/>
            <person name="Bristow J."/>
            <person name="Eisen J.A."/>
            <person name="Markowitz V."/>
            <person name="Hugenholtz P."/>
            <person name="Kyrpides N.C."/>
            <person name="Klenk H.P."/>
        </authorList>
    </citation>
    <scope>NUCLEOTIDE SEQUENCE [LARGE SCALE GENOMIC DNA]</scope>
    <source>
        <strain evidence="4">ATCC 23218 / DSM 43111 / CIP 107115 / JCM 7437 / KCTC 9190 / NBRC 14626 / NCTC 10488 / NRRL B-5397 / IMRU 509</strain>
    </source>
</reference>
<accession>D7B7B3</accession>
<dbReference type="Gene3D" id="2.30.30.110">
    <property type="match status" value="1"/>
</dbReference>
<dbReference type="Pfam" id="PF02452">
    <property type="entry name" value="PemK_toxin"/>
    <property type="match status" value="1"/>
</dbReference>
<dbReference type="InterPro" id="IPR011067">
    <property type="entry name" value="Plasmid_toxin/cell-grow_inhib"/>
</dbReference>
<evidence type="ECO:0000313" key="4">
    <source>
        <dbReference type="Proteomes" id="UP000002219"/>
    </source>
</evidence>
<keyword evidence="4" id="KW-1185">Reference proteome</keyword>
<organism evidence="3 4">
    <name type="scientific">Nocardiopsis dassonvillei (strain ATCC 23218 / DSM 43111 / CIP 107115 / JCM 7437 / KCTC 9190 / NBRC 14626 / NCTC 10488 / NRRL B-5397 / IMRU 509)</name>
    <name type="common">Actinomadura dassonvillei</name>
    <dbReference type="NCBI Taxonomy" id="446468"/>
    <lineage>
        <taxon>Bacteria</taxon>
        <taxon>Bacillati</taxon>
        <taxon>Actinomycetota</taxon>
        <taxon>Actinomycetes</taxon>
        <taxon>Streptosporangiales</taxon>
        <taxon>Nocardiopsidaceae</taxon>
        <taxon>Nocardiopsis</taxon>
    </lineage>
</organism>
<dbReference type="RefSeq" id="WP_013153092.1">
    <property type="nucleotide sequence ID" value="NC_014210.1"/>
</dbReference>
<keyword evidence="2" id="KW-1277">Toxin-antitoxin system</keyword>
<name>D7B7B3_NOCDD</name>